<dbReference type="EMBL" id="BIMW01000075">
    <property type="protein sequence ID" value="GCE93572.1"/>
    <property type="molecule type" value="Genomic_DNA"/>
</dbReference>
<dbReference type="SMART" id="SM00065">
    <property type="entry name" value="GAF"/>
    <property type="match status" value="2"/>
</dbReference>
<dbReference type="SMART" id="SM00387">
    <property type="entry name" value="HATPase_c"/>
    <property type="match status" value="1"/>
</dbReference>
<dbReference type="PANTHER" id="PTHR43065">
    <property type="entry name" value="SENSOR HISTIDINE KINASE"/>
    <property type="match status" value="1"/>
</dbReference>
<dbReference type="SMART" id="SM00388">
    <property type="entry name" value="HisKA"/>
    <property type="match status" value="1"/>
</dbReference>
<keyword evidence="4" id="KW-0597">Phosphoprotein</keyword>
<dbReference type="EC" id="2.7.13.3" evidence="3"/>
<dbReference type="InterPro" id="IPR003594">
    <property type="entry name" value="HATPase_dom"/>
</dbReference>
<dbReference type="Pfam" id="PF01590">
    <property type="entry name" value="GAF"/>
    <property type="match status" value="1"/>
</dbReference>
<dbReference type="PROSITE" id="PS50046">
    <property type="entry name" value="PHYTOCHROME_2"/>
    <property type="match status" value="1"/>
</dbReference>
<dbReference type="InterPro" id="IPR036890">
    <property type="entry name" value="HATPase_C_sf"/>
</dbReference>
<evidence type="ECO:0000256" key="3">
    <source>
        <dbReference type="ARBA" id="ARBA00012438"/>
    </source>
</evidence>
<keyword evidence="6" id="KW-0902">Two-component regulatory system</keyword>
<dbReference type="PROSITE" id="PS50109">
    <property type="entry name" value="HIS_KIN"/>
    <property type="match status" value="1"/>
</dbReference>
<dbReference type="InterPro" id="IPR016132">
    <property type="entry name" value="Phyto_chromo_attachment"/>
</dbReference>
<protein>
    <recommendedName>
        <fullName evidence="3">histidine kinase</fullName>
        <ecNumber evidence="3">2.7.13.3</ecNumber>
    </recommendedName>
</protein>
<dbReference type="CDD" id="cd00082">
    <property type="entry name" value="HisKA"/>
    <property type="match status" value="1"/>
</dbReference>
<evidence type="ECO:0000313" key="10">
    <source>
        <dbReference type="EMBL" id="GCE93572.1"/>
    </source>
</evidence>
<dbReference type="InterPro" id="IPR013515">
    <property type="entry name" value="Phytochrome_cen-reg"/>
</dbReference>
<evidence type="ECO:0000256" key="4">
    <source>
        <dbReference type="ARBA" id="ARBA00022553"/>
    </source>
</evidence>
<dbReference type="Proteomes" id="UP000326169">
    <property type="component" value="Unassembled WGS sequence"/>
</dbReference>
<evidence type="ECO:0000256" key="5">
    <source>
        <dbReference type="ARBA" id="ARBA00022777"/>
    </source>
</evidence>
<name>A0A5M3T4P3_LIMPL</name>
<feature type="domain" description="Phytochrome chromophore attachment site" evidence="8">
    <location>
        <begin position="32"/>
        <end position="209"/>
    </location>
</feature>
<dbReference type="SUPFAM" id="SSF47384">
    <property type="entry name" value="Homodimeric domain of signal transducing histidine kinase"/>
    <property type="match status" value="1"/>
</dbReference>
<gene>
    <name evidence="10" type="ORF">NIES46_16230</name>
</gene>
<organism evidence="10 11">
    <name type="scientific">Limnospira platensis NIES-46</name>
    <dbReference type="NCBI Taxonomy" id="1236695"/>
    <lineage>
        <taxon>Bacteria</taxon>
        <taxon>Bacillati</taxon>
        <taxon>Cyanobacteriota</taxon>
        <taxon>Cyanophyceae</taxon>
        <taxon>Oscillatoriophycideae</taxon>
        <taxon>Oscillatoriales</taxon>
        <taxon>Sirenicapillariaceae</taxon>
        <taxon>Limnospira</taxon>
    </lineage>
</organism>
<keyword evidence="7" id="KW-0175">Coiled coil</keyword>
<dbReference type="Gene3D" id="3.30.450.40">
    <property type="match status" value="2"/>
</dbReference>
<dbReference type="InterPro" id="IPR003661">
    <property type="entry name" value="HisK_dim/P_dom"/>
</dbReference>
<dbReference type="Gene3D" id="3.30.565.10">
    <property type="entry name" value="Histidine kinase-like ATPase, C-terminal domain"/>
    <property type="match status" value="1"/>
</dbReference>
<dbReference type="SUPFAM" id="SSF55874">
    <property type="entry name" value="ATPase domain of HSP90 chaperone/DNA topoisomerase II/histidine kinase"/>
    <property type="match status" value="1"/>
</dbReference>
<comment type="similarity">
    <text evidence="2">In the N-terminal section; belongs to the phytochrome family.</text>
</comment>
<keyword evidence="11" id="KW-1185">Reference proteome</keyword>
<proteinExistence type="inferred from homology"/>
<dbReference type="PRINTS" id="PR00344">
    <property type="entry name" value="BCTRLSENSOR"/>
</dbReference>
<keyword evidence="5" id="KW-0808">Transferase</keyword>
<dbReference type="InterPro" id="IPR003018">
    <property type="entry name" value="GAF"/>
</dbReference>
<sequence length="770" mass="87291">MYTVDTAQDLKSQLDHQVLLRRIISRIRQSLELPEILKATAGEVRSFLGTDRIMIYRFDQDDSGEVVAESIYDDRLPSLLGLHFPADDIPEEARDRYVKLRQRTIVNVHSGTISISPLDCPESGEPLPTTEIKSRSVDPCHISYLTAMGVQSSVVVPILYSRGKNHDKSRSGQFSTSSNKLWGLLVSHHSEPRETSPLELQILQLVVDQMTIAIGQADMLAQTRKQAMLEAAINKVASLLHEQPTIELQAALEAAVEDFEGSGGRLYIQSHPEKTPEVFYCGEQPTMPSWETKSIMEEHPLWQKWLREGFKCNSNSAKRSLDGSGGNIWAITDLYKEPQLRIFTPAFKSTAIRGLLVFPIKYRHNNLGCLTIFRDEIDTETIWAGRFDPSLKQMMPRQSFEVWREFKQGQAQPWTADEISLGQALGKHFSMAIQQYLLYREVQDLNSTLEQQVQQRTIQLKQSLDNEQVKTEQLEKTLDELKRTQSQLIQTEKMSGLGQLVAGVAHEINNPINFIFGNLSYVSEYSESLLQLILLYHKYYPQRHPEIENYETEIDLDFLQEDLPKILASMQIGSQRIRQLVLSLRNFSRLEQADRKSVDIHEGIDSTLLILQHRLKPRPHHPTIEVVKNYGNIPPIECYAGLLNQVFMNLISNAIDALEFHVKQHPEEDFSPGIRIKTALIYDVNNGQDCLEISISDNGPGIPSNIQASIFDPFFTTKPVGLGTGLGLSISYQIVVEKHQGKINCCSEPGQGTEFRITIPAYNISRTKSK</sequence>
<feature type="coiled-coil region" evidence="7">
    <location>
        <begin position="464"/>
        <end position="494"/>
    </location>
</feature>
<dbReference type="SUPFAM" id="SSF55781">
    <property type="entry name" value="GAF domain-like"/>
    <property type="match status" value="2"/>
</dbReference>
<evidence type="ECO:0000313" key="11">
    <source>
        <dbReference type="Proteomes" id="UP000326169"/>
    </source>
</evidence>
<evidence type="ECO:0000256" key="1">
    <source>
        <dbReference type="ARBA" id="ARBA00000085"/>
    </source>
</evidence>
<dbReference type="InterPro" id="IPR036097">
    <property type="entry name" value="HisK_dim/P_sf"/>
</dbReference>
<dbReference type="GeneID" id="301682482"/>
<dbReference type="Pfam" id="PF02518">
    <property type="entry name" value="HATPase_c"/>
    <property type="match status" value="1"/>
</dbReference>
<keyword evidence="5" id="KW-0418">Kinase</keyword>
<evidence type="ECO:0000259" key="8">
    <source>
        <dbReference type="PROSITE" id="PS50046"/>
    </source>
</evidence>
<comment type="caution">
    <text evidence="10">The sequence shown here is derived from an EMBL/GenBank/DDBJ whole genome shotgun (WGS) entry which is preliminary data.</text>
</comment>
<evidence type="ECO:0000259" key="9">
    <source>
        <dbReference type="PROSITE" id="PS50109"/>
    </source>
</evidence>
<dbReference type="RefSeq" id="WP_014274723.1">
    <property type="nucleotide sequence ID" value="NZ_BIMW01000075.1"/>
</dbReference>
<reference evidence="10 11" key="1">
    <citation type="journal article" date="2019" name="J Genomics">
        <title>The Draft Genome of a Hydrogen-producing Cyanobacterium, Arthrospira platensis NIES-46.</title>
        <authorList>
            <person name="Suzuki S."/>
            <person name="Yamaguchi H."/>
            <person name="Kawachi M."/>
        </authorList>
    </citation>
    <scope>NUCLEOTIDE SEQUENCE [LARGE SCALE GENOMIC DNA]</scope>
    <source>
        <strain evidence="10 11">NIES-46</strain>
    </source>
</reference>
<feature type="domain" description="Histidine kinase" evidence="9">
    <location>
        <begin position="503"/>
        <end position="763"/>
    </location>
</feature>
<accession>A0A5M3T4P3</accession>
<dbReference type="InterPro" id="IPR029016">
    <property type="entry name" value="GAF-like_dom_sf"/>
</dbReference>
<dbReference type="Gene3D" id="1.10.287.130">
    <property type="match status" value="1"/>
</dbReference>
<dbReference type="InterPro" id="IPR004358">
    <property type="entry name" value="Sig_transdc_His_kin-like_C"/>
</dbReference>
<dbReference type="Pfam" id="PF00360">
    <property type="entry name" value="PHY"/>
    <property type="match status" value="1"/>
</dbReference>
<evidence type="ECO:0000256" key="6">
    <source>
        <dbReference type="ARBA" id="ARBA00023012"/>
    </source>
</evidence>
<evidence type="ECO:0000256" key="2">
    <source>
        <dbReference type="ARBA" id="ARBA00006402"/>
    </source>
</evidence>
<dbReference type="PANTHER" id="PTHR43065:SF50">
    <property type="entry name" value="HISTIDINE KINASE"/>
    <property type="match status" value="1"/>
</dbReference>
<comment type="catalytic activity">
    <reaction evidence="1">
        <text>ATP + protein L-histidine = ADP + protein N-phospho-L-histidine.</text>
        <dbReference type="EC" id="2.7.13.3"/>
    </reaction>
</comment>
<evidence type="ECO:0000256" key="7">
    <source>
        <dbReference type="SAM" id="Coils"/>
    </source>
</evidence>
<dbReference type="InterPro" id="IPR005467">
    <property type="entry name" value="His_kinase_dom"/>
</dbReference>